<evidence type="ECO:0000256" key="1">
    <source>
        <dbReference type="SAM" id="MobiDB-lite"/>
    </source>
</evidence>
<gene>
    <name evidence="2" type="ORF">K435DRAFT_881420</name>
</gene>
<dbReference type="AlphaFoldDB" id="A0A4V4HAF8"/>
<protein>
    <submittedName>
        <fullName evidence="2">Uncharacterized protein</fullName>
    </submittedName>
</protein>
<dbReference type="EMBL" id="ML182719">
    <property type="protein sequence ID" value="THU75185.1"/>
    <property type="molecule type" value="Genomic_DNA"/>
</dbReference>
<sequence length="122" mass="13385">MSKMLLGEDEGSKLSGPRRRIAKSAVRLKSLRHSNSRSAASSSSYSDRLTSLTQSAEDYPQLKALADIVTVLYSNVNRSNSSRKQRAFGWQSVEILEAVAEAIPDPSQISPEMCTEISHLTT</sequence>
<feature type="compositionally biased region" description="Low complexity" evidence="1">
    <location>
        <begin position="36"/>
        <end position="50"/>
    </location>
</feature>
<accession>A0A4V4HAF8</accession>
<proteinExistence type="predicted"/>
<dbReference type="OrthoDB" id="3266026at2759"/>
<feature type="region of interest" description="Disordered" evidence="1">
    <location>
        <begin position="1"/>
        <end position="50"/>
    </location>
</feature>
<dbReference type="Proteomes" id="UP000297245">
    <property type="component" value="Unassembled WGS sequence"/>
</dbReference>
<organism evidence="2 3">
    <name type="scientific">Dendrothele bispora (strain CBS 962.96)</name>
    <dbReference type="NCBI Taxonomy" id="1314807"/>
    <lineage>
        <taxon>Eukaryota</taxon>
        <taxon>Fungi</taxon>
        <taxon>Dikarya</taxon>
        <taxon>Basidiomycota</taxon>
        <taxon>Agaricomycotina</taxon>
        <taxon>Agaricomycetes</taxon>
        <taxon>Agaricomycetidae</taxon>
        <taxon>Agaricales</taxon>
        <taxon>Agaricales incertae sedis</taxon>
        <taxon>Dendrothele</taxon>
    </lineage>
</organism>
<evidence type="ECO:0000313" key="2">
    <source>
        <dbReference type="EMBL" id="THU75185.1"/>
    </source>
</evidence>
<reference evidence="2 3" key="1">
    <citation type="journal article" date="2019" name="Nat. Ecol. Evol.">
        <title>Megaphylogeny resolves global patterns of mushroom evolution.</title>
        <authorList>
            <person name="Varga T."/>
            <person name="Krizsan K."/>
            <person name="Foldi C."/>
            <person name="Dima B."/>
            <person name="Sanchez-Garcia M."/>
            <person name="Sanchez-Ramirez S."/>
            <person name="Szollosi G.J."/>
            <person name="Szarkandi J.G."/>
            <person name="Papp V."/>
            <person name="Albert L."/>
            <person name="Andreopoulos W."/>
            <person name="Angelini C."/>
            <person name="Antonin V."/>
            <person name="Barry K.W."/>
            <person name="Bougher N.L."/>
            <person name="Buchanan P."/>
            <person name="Buyck B."/>
            <person name="Bense V."/>
            <person name="Catcheside P."/>
            <person name="Chovatia M."/>
            <person name="Cooper J."/>
            <person name="Damon W."/>
            <person name="Desjardin D."/>
            <person name="Finy P."/>
            <person name="Geml J."/>
            <person name="Haridas S."/>
            <person name="Hughes K."/>
            <person name="Justo A."/>
            <person name="Karasinski D."/>
            <person name="Kautmanova I."/>
            <person name="Kiss B."/>
            <person name="Kocsube S."/>
            <person name="Kotiranta H."/>
            <person name="LaButti K.M."/>
            <person name="Lechner B.E."/>
            <person name="Liimatainen K."/>
            <person name="Lipzen A."/>
            <person name="Lukacs Z."/>
            <person name="Mihaltcheva S."/>
            <person name="Morgado L.N."/>
            <person name="Niskanen T."/>
            <person name="Noordeloos M.E."/>
            <person name="Ohm R.A."/>
            <person name="Ortiz-Santana B."/>
            <person name="Ovrebo C."/>
            <person name="Racz N."/>
            <person name="Riley R."/>
            <person name="Savchenko A."/>
            <person name="Shiryaev A."/>
            <person name="Soop K."/>
            <person name="Spirin V."/>
            <person name="Szebenyi C."/>
            <person name="Tomsovsky M."/>
            <person name="Tulloss R.E."/>
            <person name="Uehling J."/>
            <person name="Grigoriev I.V."/>
            <person name="Vagvolgyi C."/>
            <person name="Papp T."/>
            <person name="Martin F.M."/>
            <person name="Miettinen O."/>
            <person name="Hibbett D.S."/>
            <person name="Nagy L.G."/>
        </authorList>
    </citation>
    <scope>NUCLEOTIDE SEQUENCE [LARGE SCALE GENOMIC DNA]</scope>
    <source>
        <strain evidence="2 3">CBS 962.96</strain>
    </source>
</reference>
<evidence type="ECO:0000313" key="3">
    <source>
        <dbReference type="Proteomes" id="UP000297245"/>
    </source>
</evidence>
<name>A0A4V4HAF8_DENBC</name>
<keyword evidence="3" id="KW-1185">Reference proteome</keyword>